<dbReference type="InterPro" id="IPR036291">
    <property type="entry name" value="NAD(P)-bd_dom_sf"/>
</dbReference>
<proteinExistence type="predicted"/>
<dbReference type="EMBL" id="JBHSJG010000005">
    <property type="protein sequence ID" value="MFC4986497.1"/>
    <property type="molecule type" value="Genomic_DNA"/>
</dbReference>
<name>A0ABD5QBW6_9EURY</name>
<gene>
    <name evidence="3" type="ORF">ACFPFO_01635</name>
</gene>
<accession>A0ABD5QBW6</accession>
<dbReference type="InterPro" id="IPR000683">
    <property type="entry name" value="Gfo/Idh/MocA-like_OxRdtase_N"/>
</dbReference>
<dbReference type="Pfam" id="PF01408">
    <property type="entry name" value="GFO_IDH_MocA"/>
    <property type="match status" value="1"/>
</dbReference>
<reference evidence="3 4" key="1">
    <citation type="journal article" date="2019" name="Int. J. Syst. Evol. Microbiol.">
        <title>The Global Catalogue of Microorganisms (GCM) 10K type strain sequencing project: providing services to taxonomists for standard genome sequencing and annotation.</title>
        <authorList>
            <consortium name="The Broad Institute Genomics Platform"/>
            <consortium name="The Broad Institute Genome Sequencing Center for Infectious Disease"/>
            <person name="Wu L."/>
            <person name="Ma J."/>
        </authorList>
    </citation>
    <scope>NUCLEOTIDE SEQUENCE [LARGE SCALE GENOMIC DNA]</scope>
    <source>
        <strain evidence="3 4">CGMCC 1.15824</strain>
    </source>
</reference>
<feature type="domain" description="Gfo/Idh/MocA-like oxidoreductase N-terminal" evidence="1">
    <location>
        <begin position="7"/>
        <end position="120"/>
    </location>
</feature>
<evidence type="ECO:0000313" key="3">
    <source>
        <dbReference type="EMBL" id="MFC4986497.1"/>
    </source>
</evidence>
<comment type="caution">
    <text evidence="3">The sequence shown here is derived from an EMBL/GenBank/DDBJ whole genome shotgun (WGS) entry which is preliminary data.</text>
</comment>
<dbReference type="AlphaFoldDB" id="A0ABD5QBW6"/>
<dbReference type="SUPFAM" id="SSF55347">
    <property type="entry name" value="Glyceraldehyde-3-phosphate dehydrogenase-like, C-terminal domain"/>
    <property type="match status" value="1"/>
</dbReference>
<feature type="domain" description="GFO/IDH/MocA-like oxidoreductase" evidence="2">
    <location>
        <begin position="131"/>
        <end position="250"/>
    </location>
</feature>
<dbReference type="PANTHER" id="PTHR43377">
    <property type="entry name" value="BILIVERDIN REDUCTASE A"/>
    <property type="match status" value="1"/>
</dbReference>
<sequence length="334" mass="35349">MTGDTTIGIVGLGTIGRIHAERLADLGADLAGADLDPEAREAFAAEFEAPTYEDHEALLEAGVDAVVVGVPNRVHEEVAVDALEAGGDVLLEKPLAHSVESAERIARVARRSEGFCTVGFTMRYSGLTERVVDLRESGRFGSISHVSVDYLRRGGIPGGGRGWFTNPDLAGGGVLMDLGVHVIDLALFVMGYPAVEEVSGRVRSEFGDYDVEDSATALLRCEGGRTVSVDTSWHGTSEPSQDCVIRGTEAGTAFAVTEDDLTLVDADPDAGSETIAVETGDMHLAEDQTFLESVAGEREPAETVEEALTVQRVIEAIYESSERGNAVVVEGGNR</sequence>
<dbReference type="RefSeq" id="WP_224827981.1">
    <property type="nucleotide sequence ID" value="NZ_JAIVEF010000003.1"/>
</dbReference>
<dbReference type="InterPro" id="IPR055170">
    <property type="entry name" value="GFO_IDH_MocA-like_dom"/>
</dbReference>
<dbReference type="Proteomes" id="UP001595925">
    <property type="component" value="Unassembled WGS sequence"/>
</dbReference>
<evidence type="ECO:0000259" key="2">
    <source>
        <dbReference type="Pfam" id="PF22725"/>
    </source>
</evidence>
<dbReference type="Gene3D" id="3.40.50.720">
    <property type="entry name" value="NAD(P)-binding Rossmann-like Domain"/>
    <property type="match status" value="1"/>
</dbReference>
<dbReference type="PANTHER" id="PTHR43377:SF1">
    <property type="entry name" value="BILIVERDIN REDUCTASE A"/>
    <property type="match status" value="1"/>
</dbReference>
<organism evidence="3 4">
    <name type="scientific">Saliphagus infecundisoli</name>
    <dbReference type="NCBI Taxonomy" id="1849069"/>
    <lineage>
        <taxon>Archaea</taxon>
        <taxon>Methanobacteriati</taxon>
        <taxon>Methanobacteriota</taxon>
        <taxon>Stenosarchaea group</taxon>
        <taxon>Halobacteria</taxon>
        <taxon>Halobacteriales</taxon>
        <taxon>Natrialbaceae</taxon>
        <taxon>Saliphagus</taxon>
    </lineage>
</organism>
<dbReference type="Pfam" id="PF22725">
    <property type="entry name" value="GFO_IDH_MocA_C3"/>
    <property type="match status" value="1"/>
</dbReference>
<evidence type="ECO:0000313" key="4">
    <source>
        <dbReference type="Proteomes" id="UP001595925"/>
    </source>
</evidence>
<dbReference type="Gene3D" id="3.30.360.10">
    <property type="entry name" value="Dihydrodipicolinate Reductase, domain 2"/>
    <property type="match status" value="1"/>
</dbReference>
<keyword evidence="4" id="KW-1185">Reference proteome</keyword>
<dbReference type="SUPFAM" id="SSF51735">
    <property type="entry name" value="NAD(P)-binding Rossmann-fold domains"/>
    <property type="match status" value="1"/>
</dbReference>
<evidence type="ECO:0000259" key="1">
    <source>
        <dbReference type="Pfam" id="PF01408"/>
    </source>
</evidence>
<dbReference type="InterPro" id="IPR051450">
    <property type="entry name" value="Gfo/Idh/MocA_Oxidoreductases"/>
</dbReference>
<protein>
    <submittedName>
        <fullName evidence="3">Gfo/Idh/MocA family protein</fullName>
    </submittedName>
</protein>